<feature type="compositionally biased region" description="Basic and acidic residues" evidence="1">
    <location>
        <begin position="137"/>
        <end position="156"/>
    </location>
</feature>
<dbReference type="AlphaFoldDB" id="A0A1X6NQC4"/>
<feature type="region of interest" description="Disordered" evidence="1">
    <location>
        <begin position="136"/>
        <end position="156"/>
    </location>
</feature>
<feature type="region of interest" description="Disordered" evidence="1">
    <location>
        <begin position="1"/>
        <end position="72"/>
    </location>
</feature>
<accession>A0A1X6NQC4</accession>
<dbReference type="EMBL" id="KV919200">
    <property type="protein sequence ID" value="OSX70839.1"/>
    <property type="molecule type" value="Genomic_DNA"/>
</dbReference>
<evidence type="ECO:0000313" key="3">
    <source>
        <dbReference type="Proteomes" id="UP000218209"/>
    </source>
</evidence>
<feature type="region of interest" description="Disordered" evidence="1">
    <location>
        <begin position="197"/>
        <end position="227"/>
    </location>
</feature>
<sequence>MRTPPPPGARPSRRPGSTTWRGQRCSARTLGRPPPPPLPLGRVVHARHFRAEGDHVPPPRRQRKERVAVGAPRVRHRHRLVDAEEEVGRVGRARKVVPTLPLLPVDAQEHRVARRAGAINERPHLCAEVLARRRGQHRQEARRDGHLGRVGDRRAGGDAKELVGGARLGVLAVLPIDAEGVKGDGRKGLVGERVELPVRDGGGARGGGEAAGALGGRVGATSDSVSV</sequence>
<reference evidence="2 3" key="1">
    <citation type="submission" date="2017-03" db="EMBL/GenBank/DDBJ databases">
        <title>WGS assembly of Porphyra umbilicalis.</title>
        <authorList>
            <person name="Brawley S.H."/>
            <person name="Blouin N.A."/>
            <person name="Ficko-Blean E."/>
            <person name="Wheeler G.L."/>
            <person name="Lohr M."/>
            <person name="Goodson H.V."/>
            <person name="Jenkins J.W."/>
            <person name="Blaby-Haas C.E."/>
            <person name="Helliwell K.E."/>
            <person name="Chan C."/>
            <person name="Marriage T."/>
            <person name="Bhattacharya D."/>
            <person name="Klein A.S."/>
            <person name="Badis Y."/>
            <person name="Brodie J."/>
            <person name="Cao Y."/>
            <person name="Collen J."/>
            <person name="Dittami S.M."/>
            <person name="Gachon C.M."/>
            <person name="Green B.R."/>
            <person name="Karpowicz S."/>
            <person name="Kim J.W."/>
            <person name="Kudahl U."/>
            <person name="Lin S."/>
            <person name="Michel G."/>
            <person name="Mittag M."/>
            <person name="Olson B.J."/>
            <person name="Pangilinan J."/>
            <person name="Peng Y."/>
            <person name="Qiu H."/>
            <person name="Shu S."/>
            <person name="Singer J.T."/>
            <person name="Smith A.G."/>
            <person name="Sprecher B.N."/>
            <person name="Wagner V."/>
            <person name="Wang W."/>
            <person name="Wang Z.-Y."/>
            <person name="Yan J."/>
            <person name="Yarish C."/>
            <person name="Zoeuner-Riek S."/>
            <person name="Zhuang Y."/>
            <person name="Zou Y."/>
            <person name="Lindquist E.A."/>
            <person name="Grimwood J."/>
            <person name="Barry K."/>
            <person name="Rokhsar D.S."/>
            <person name="Schmutz J."/>
            <person name="Stiller J.W."/>
            <person name="Grossman A.R."/>
            <person name="Prochnik S.E."/>
        </authorList>
    </citation>
    <scope>NUCLEOTIDE SEQUENCE [LARGE SCALE GENOMIC DNA]</scope>
    <source>
        <strain evidence="2">4086291</strain>
    </source>
</reference>
<gene>
    <name evidence="2" type="ORF">BU14_0652s0005</name>
</gene>
<dbReference type="Proteomes" id="UP000218209">
    <property type="component" value="Unassembled WGS sequence"/>
</dbReference>
<feature type="compositionally biased region" description="Gly residues" evidence="1">
    <location>
        <begin position="200"/>
        <end position="218"/>
    </location>
</feature>
<keyword evidence="3" id="KW-1185">Reference proteome</keyword>
<organism evidence="2 3">
    <name type="scientific">Porphyra umbilicalis</name>
    <name type="common">Purple laver</name>
    <name type="synonym">Red alga</name>
    <dbReference type="NCBI Taxonomy" id="2786"/>
    <lineage>
        <taxon>Eukaryota</taxon>
        <taxon>Rhodophyta</taxon>
        <taxon>Bangiophyceae</taxon>
        <taxon>Bangiales</taxon>
        <taxon>Bangiaceae</taxon>
        <taxon>Porphyra</taxon>
    </lineage>
</organism>
<evidence type="ECO:0000313" key="2">
    <source>
        <dbReference type="EMBL" id="OSX70839.1"/>
    </source>
</evidence>
<proteinExistence type="predicted"/>
<name>A0A1X6NQC4_PORUM</name>
<protein>
    <submittedName>
        <fullName evidence="2">Uncharacterized protein</fullName>
    </submittedName>
</protein>
<evidence type="ECO:0000256" key="1">
    <source>
        <dbReference type="SAM" id="MobiDB-lite"/>
    </source>
</evidence>